<name>A0AAV4BWB9_9GAST</name>
<comment type="caution">
    <text evidence="2">The sequence shown here is derived from an EMBL/GenBank/DDBJ whole genome shotgun (WGS) entry which is preliminary data.</text>
</comment>
<dbReference type="EMBL" id="BLXT01005922">
    <property type="protein sequence ID" value="GFO27461.1"/>
    <property type="molecule type" value="Genomic_DNA"/>
</dbReference>
<evidence type="ECO:0000313" key="3">
    <source>
        <dbReference type="Proteomes" id="UP000735302"/>
    </source>
</evidence>
<organism evidence="2 3">
    <name type="scientific">Plakobranchus ocellatus</name>
    <dbReference type="NCBI Taxonomy" id="259542"/>
    <lineage>
        <taxon>Eukaryota</taxon>
        <taxon>Metazoa</taxon>
        <taxon>Spiralia</taxon>
        <taxon>Lophotrochozoa</taxon>
        <taxon>Mollusca</taxon>
        <taxon>Gastropoda</taxon>
        <taxon>Heterobranchia</taxon>
        <taxon>Euthyneura</taxon>
        <taxon>Panpulmonata</taxon>
        <taxon>Sacoglossa</taxon>
        <taxon>Placobranchoidea</taxon>
        <taxon>Plakobranchidae</taxon>
        <taxon>Plakobranchus</taxon>
    </lineage>
</organism>
<dbReference type="InterPro" id="IPR022894">
    <property type="entry name" value="Oligoribonuclease"/>
</dbReference>
<evidence type="ECO:0000313" key="2">
    <source>
        <dbReference type="EMBL" id="GFO27461.1"/>
    </source>
</evidence>
<dbReference type="AlphaFoldDB" id="A0AAV4BWB9"/>
<keyword evidence="1" id="KW-0378">Hydrolase</keyword>
<accession>A0AAV4BWB9</accession>
<dbReference type="PANTHER" id="PTHR11046:SF29">
    <property type="match status" value="1"/>
</dbReference>
<protein>
    <submittedName>
        <fullName evidence="2">Uncharacterized protein</fullName>
    </submittedName>
</protein>
<dbReference type="Proteomes" id="UP000735302">
    <property type="component" value="Unassembled WGS sequence"/>
</dbReference>
<proteinExistence type="predicted"/>
<dbReference type="GO" id="GO:0000175">
    <property type="term" value="F:3'-5'-RNA exonuclease activity"/>
    <property type="evidence" value="ECO:0007669"/>
    <property type="project" value="InterPro"/>
</dbReference>
<dbReference type="PANTHER" id="PTHR11046">
    <property type="entry name" value="OLIGORIBONUCLEASE, MITOCHONDRIAL"/>
    <property type="match status" value="1"/>
</dbReference>
<keyword evidence="3" id="KW-1185">Reference proteome</keyword>
<keyword evidence="1" id="KW-0540">Nuclease</keyword>
<evidence type="ECO:0000256" key="1">
    <source>
        <dbReference type="ARBA" id="ARBA00022722"/>
    </source>
</evidence>
<sequence>MKPMFCQVLTAEKLQQSKFVLHLDGTSRDKKKIVGHQVTLDNGDTLSLGYTDVATEDAATLLDVTISILRELGEIHDPDHQETIFREIISKLQCTVTDRASVMKKFCKDLNDTCQSTLSNNEEMTFLHCNAHFLLGLSSGCDGALKTVETGINFKLGFVRTACAILGPRGDQKSGCRVEWLAFCEERDISSKLPSYRSNRFNCFFEGAARLIQNLPTIREFLSGSYLDHENLLIDSVRKDSPDPKLMALVASMGFIHLHFTGPYWQLIRSKSKFTQFPQYVCALHESFKSCTDNPLQILNSSFKPNLLPTYGNVPDNDILMTSLYSFAATFTEEERKIFSTAFESLMRSSSDVLARQLGDFLKGGRLAEVPEALHHCLLTNLVGENTFGDFDFQKGKHRHASLFHHSSLHMAKHNNVSAWLKSRTQDEAASVMYNARKTAKSLRAKHHQREQEVMKAVRRKRVENAVAQQELEMKAAASRKKLIEDVLNHGGPCRSAGDVKALQSSLSGKELVFALKNEIRYQKIILGVPGVLKLSKPPTDLVADLCHHLIGPLEPENLDDIQDSFELNDEEDTAINFWQGTFEFQKVSSWVAVYYDDQFYIGQVTDIASPESAEIKFLEQTKANEEYLRWPRTNDIAIDDAKFVFAWDFDVPPVSSNCRLWTIVCLSALKLYYSRIKDGCISRV</sequence>
<gene>
    <name evidence="2" type="ORF">PoB_005396600</name>
</gene>
<reference evidence="2 3" key="1">
    <citation type="journal article" date="2021" name="Elife">
        <title>Chloroplast acquisition without the gene transfer in kleptoplastic sea slugs, Plakobranchus ocellatus.</title>
        <authorList>
            <person name="Maeda T."/>
            <person name="Takahashi S."/>
            <person name="Yoshida T."/>
            <person name="Shimamura S."/>
            <person name="Takaki Y."/>
            <person name="Nagai Y."/>
            <person name="Toyoda A."/>
            <person name="Suzuki Y."/>
            <person name="Arimoto A."/>
            <person name="Ishii H."/>
            <person name="Satoh N."/>
            <person name="Nishiyama T."/>
            <person name="Hasebe M."/>
            <person name="Maruyama T."/>
            <person name="Minagawa J."/>
            <person name="Obokata J."/>
            <person name="Shigenobu S."/>
        </authorList>
    </citation>
    <scope>NUCLEOTIDE SEQUENCE [LARGE SCALE GENOMIC DNA]</scope>
</reference>